<dbReference type="GO" id="GO:0046656">
    <property type="term" value="P:folic acid biosynthetic process"/>
    <property type="evidence" value="ECO:0007669"/>
    <property type="project" value="UniProtKB-UniRule"/>
</dbReference>
<keyword evidence="5 6" id="KW-0456">Lyase</keyword>
<comment type="function">
    <text evidence="6">Catalyzes the conversion of 7,8-dihydroneopterin to 6-hydroxymethyl-7,8-dihydropterin.</text>
</comment>
<dbReference type="GO" id="GO:0046654">
    <property type="term" value="P:tetrahydrofolate biosynthetic process"/>
    <property type="evidence" value="ECO:0007669"/>
    <property type="project" value="UniProtKB-UniRule"/>
</dbReference>
<gene>
    <name evidence="8" type="primary">folB</name>
    <name evidence="8" type="ORF">KME15_22785</name>
</gene>
<proteinExistence type="inferred from homology"/>
<dbReference type="NCBIfam" id="TIGR00526">
    <property type="entry name" value="folB_dom"/>
    <property type="match status" value="1"/>
</dbReference>
<evidence type="ECO:0000259" key="7">
    <source>
        <dbReference type="SMART" id="SM00905"/>
    </source>
</evidence>
<dbReference type="InterPro" id="IPR043133">
    <property type="entry name" value="GTP-CH-I_C/QueF"/>
</dbReference>
<dbReference type="EMBL" id="JAHHHD010000038">
    <property type="protein sequence ID" value="MBW4661509.1"/>
    <property type="molecule type" value="Genomic_DNA"/>
</dbReference>
<keyword evidence="4 6" id="KW-0289">Folate biosynthesis</keyword>
<dbReference type="PANTHER" id="PTHR42844">
    <property type="entry name" value="DIHYDRONEOPTERIN ALDOLASE 1-RELATED"/>
    <property type="match status" value="1"/>
</dbReference>
<comment type="pathway">
    <text evidence="2 6">Cofactor biosynthesis; tetrahydrofolate biosynthesis; 2-amino-4-hydroxy-6-hydroxymethyl-7,8-dihydropteridine diphosphate from 7,8-dihydroneopterin triphosphate: step 3/4.</text>
</comment>
<evidence type="ECO:0000256" key="4">
    <source>
        <dbReference type="ARBA" id="ARBA00022909"/>
    </source>
</evidence>
<dbReference type="InterPro" id="IPR006157">
    <property type="entry name" value="FolB_dom"/>
</dbReference>
<dbReference type="Gene3D" id="3.30.1130.10">
    <property type="match status" value="1"/>
</dbReference>
<dbReference type="InterPro" id="IPR006156">
    <property type="entry name" value="Dihydroneopterin_aldolase"/>
</dbReference>
<reference evidence="8" key="1">
    <citation type="submission" date="2021-05" db="EMBL/GenBank/DDBJ databases">
        <authorList>
            <person name="Pietrasiak N."/>
            <person name="Ward R."/>
            <person name="Stajich J.E."/>
            <person name="Kurbessoian T."/>
        </authorList>
    </citation>
    <scope>NUCLEOTIDE SEQUENCE</scope>
    <source>
        <strain evidence="8">UHER 2000/2452</strain>
    </source>
</reference>
<accession>A0A951QGD3</accession>
<dbReference type="PANTHER" id="PTHR42844:SF1">
    <property type="entry name" value="DIHYDRONEOPTERIN ALDOLASE 1-RELATED"/>
    <property type="match status" value="1"/>
</dbReference>
<dbReference type="CDD" id="cd00534">
    <property type="entry name" value="DHNA_DHNTPE"/>
    <property type="match status" value="1"/>
</dbReference>
<dbReference type="EC" id="4.1.2.25" evidence="6"/>
<reference evidence="8" key="2">
    <citation type="journal article" date="2022" name="Microbiol. Resour. Announc.">
        <title>Metagenome Sequencing to Explore Phylogenomics of Terrestrial Cyanobacteria.</title>
        <authorList>
            <person name="Ward R.D."/>
            <person name="Stajich J.E."/>
            <person name="Johansen J.R."/>
            <person name="Huntemann M."/>
            <person name="Clum A."/>
            <person name="Foster B."/>
            <person name="Foster B."/>
            <person name="Roux S."/>
            <person name="Palaniappan K."/>
            <person name="Varghese N."/>
            <person name="Mukherjee S."/>
            <person name="Reddy T.B.K."/>
            <person name="Daum C."/>
            <person name="Copeland A."/>
            <person name="Chen I.A."/>
            <person name="Ivanova N.N."/>
            <person name="Kyrpides N.C."/>
            <person name="Shapiro N."/>
            <person name="Eloe-Fadrosh E.A."/>
            <person name="Pietrasiak N."/>
        </authorList>
    </citation>
    <scope>NUCLEOTIDE SEQUENCE</scope>
    <source>
        <strain evidence="8">UHER 2000/2452</strain>
    </source>
</reference>
<evidence type="ECO:0000313" key="9">
    <source>
        <dbReference type="Proteomes" id="UP000757435"/>
    </source>
</evidence>
<dbReference type="NCBIfam" id="TIGR00525">
    <property type="entry name" value="folB"/>
    <property type="match status" value="1"/>
</dbReference>
<sequence length="138" mass="15628">MKDIGSLDTIQLTGIRAYGYTGLFPEEQSLGQWFEVDLTLWVDITEPGKSDRIEDTYDYRADVKSIQELVRTARFRLIEKLVETIAQTVLASGSVKQVRVRLTKVNPPIPDFSGKVSVEITRVFQDTSFTMGVQSDQH</sequence>
<dbReference type="Proteomes" id="UP000757435">
    <property type="component" value="Unassembled WGS sequence"/>
</dbReference>
<feature type="domain" description="Dihydroneopterin aldolase/epimerase" evidence="7">
    <location>
        <begin position="10"/>
        <end position="122"/>
    </location>
</feature>
<comment type="similarity">
    <text evidence="3 6">Belongs to the DHNA family.</text>
</comment>
<name>A0A951QGD3_9CYAN</name>
<dbReference type="GO" id="GO:0005737">
    <property type="term" value="C:cytoplasm"/>
    <property type="evidence" value="ECO:0007669"/>
    <property type="project" value="TreeGrafter"/>
</dbReference>
<evidence type="ECO:0000256" key="6">
    <source>
        <dbReference type="RuleBase" id="RU362079"/>
    </source>
</evidence>
<dbReference type="GO" id="GO:0004150">
    <property type="term" value="F:dihydroneopterin aldolase activity"/>
    <property type="evidence" value="ECO:0007669"/>
    <property type="project" value="UniProtKB-UniRule"/>
</dbReference>
<dbReference type="SUPFAM" id="SSF55620">
    <property type="entry name" value="Tetrahydrobiopterin biosynthesis enzymes-like"/>
    <property type="match status" value="1"/>
</dbReference>
<comment type="caution">
    <text evidence="8">The sequence shown here is derived from an EMBL/GenBank/DDBJ whole genome shotgun (WGS) entry which is preliminary data.</text>
</comment>
<comment type="catalytic activity">
    <reaction evidence="1 6">
        <text>7,8-dihydroneopterin = 6-hydroxymethyl-7,8-dihydropterin + glycolaldehyde</text>
        <dbReference type="Rhea" id="RHEA:10540"/>
        <dbReference type="ChEBI" id="CHEBI:17001"/>
        <dbReference type="ChEBI" id="CHEBI:17071"/>
        <dbReference type="ChEBI" id="CHEBI:44841"/>
        <dbReference type="EC" id="4.1.2.25"/>
    </reaction>
</comment>
<dbReference type="AlphaFoldDB" id="A0A951QGD3"/>
<evidence type="ECO:0000256" key="1">
    <source>
        <dbReference type="ARBA" id="ARBA00001353"/>
    </source>
</evidence>
<dbReference type="Pfam" id="PF02152">
    <property type="entry name" value="FolB"/>
    <property type="match status" value="1"/>
</dbReference>
<protein>
    <recommendedName>
        <fullName evidence="6">7,8-dihydroneopterin aldolase</fullName>
        <ecNumber evidence="6">4.1.2.25</ecNumber>
    </recommendedName>
</protein>
<organism evidence="8 9">
    <name type="scientific">Drouetiella hepatica Uher 2000/2452</name>
    <dbReference type="NCBI Taxonomy" id="904376"/>
    <lineage>
        <taxon>Bacteria</taxon>
        <taxon>Bacillati</taxon>
        <taxon>Cyanobacteriota</taxon>
        <taxon>Cyanophyceae</taxon>
        <taxon>Oculatellales</taxon>
        <taxon>Oculatellaceae</taxon>
        <taxon>Drouetiella</taxon>
    </lineage>
</organism>
<evidence type="ECO:0000256" key="2">
    <source>
        <dbReference type="ARBA" id="ARBA00005013"/>
    </source>
</evidence>
<dbReference type="SMART" id="SM00905">
    <property type="entry name" value="FolB"/>
    <property type="match status" value="1"/>
</dbReference>
<evidence type="ECO:0000313" key="8">
    <source>
        <dbReference type="EMBL" id="MBW4661509.1"/>
    </source>
</evidence>
<evidence type="ECO:0000256" key="5">
    <source>
        <dbReference type="ARBA" id="ARBA00023239"/>
    </source>
</evidence>
<evidence type="ECO:0000256" key="3">
    <source>
        <dbReference type="ARBA" id="ARBA00005708"/>
    </source>
</evidence>